<dbReference type="OMA" id="YACLANC"/>
<dbReference type="InterPro" id="IPR050098">
    <property type="entry name" value="TFPI/VKTCI-like"/>
</dbReference>
<dbReference type="GO" id="GO:0004867">
    <property type="term" value="F:serine-type endopeptidase inhibitor activity"/>
    <property type="evidence" value="ECO:0000318"/>
    <property type="project" value="GO_Central"/>
</dbReference>
<dbReference type="Gene3D" id="4.10.410.10">
    <property type="entry name" value="Pancreatic trypsin inhibitor Kunitz domain"/>
    <property type="match status" value="4"/>
</dbReference>
<keyword evidence="4" id="KW-0722">Serine protease inhibitor</keyword>
<feature type="domain" description="BPTI/Kunitz inhibitor" evidence="7">
    <location>
        <begin position="193"/>
        <end position="249"/>
    </location>
</feature>
<evidence type="ECO:0000256" key="4">
    <source>
        <dbReference type="ARBA" id="ARBA00022900"/>
    </source>
</evidence>
<evidence type="ECO:0000256" key="6">
    <source>
        <dbReference type="SAM" id="SignalP"/>
    </source>
</evidence>
<sequence length="347" mass="38247">MLRVIFSLLCAASIVFAIPYPATKKGNNEEVDICALPPVNPGSKACRGFFRRWTYDIKTETCATYIYGGCGGTENLFQTEFACLAKCNKPGLQKLISKSDLTAPCMQPKAEGLCRAVIPSFYFDVQTGKCTMFDYSGCHGNSNRFATEEECEQECYDFPNFWQNSGITNSSVGLAASSSSDSQTNVEDEVDVCSLRVVNPGPKRCKINTQRRWTYSAKTKACEIFEYIPCTSKDPPNLFLNEYACLANCNQQGLQKLINESDPTSPCMQPKAAGNCRASFHSFYFDKKTGMCTAFTYTGCGGNENQFSSEEECYLKCNNVLHESDSITVDSAPFLASDETNVEITGA</sequence>
<dbReference type="InterPro" id="IPR002223">
    <property type="entry name" value="Kunitz_BPTI"/>
</dbReference>
<feature type="domain" description="BPTI/Kunitz inhibitor" evidence="7">
    <location>
        <begin position="34"/>
        <end position="87"/>
    </location>
</feature>
<dbReference type="SUPFAM" id="SSF57362">
    <property type="entry name" value="BPTI-like"/>
    <property type="match status" value="4"/>
</dbReference>
<dbReference type="CDD" id="cd00109">
    <property type="entry name" value="Kunitz-type"/>
    <property type="match status" value="3"/>
</dbReference>
<comment type="subcellular location">
    <subcellularLocation>
        <location evidence="1">Secreted</location>
    </subcellularLocation>
</comment>
<feature type="signal peptide" evidence="6">
    <location>
        <begin position="1"/>
        <end position="17"/>
    </location>
</feature>
<reference evidence="8 9" key="1">
    <citation type="journal article" date="2011" name="Science">
        <title>The ecoresponsive genome of Daphnia pulex.</title>
        <authorList>
            <person name="Colbourne J.K."/>
            <person name="Pfrender M.E."/>
            <person name="Gilbert D."/>
            <person name="Thomas W.K."/>
            <person name="Tucker A."/>
            <person name="Oakley T.H."/>
            <person name="Tokishita S."/>
            <person name="Aerts A."/>
            <person name="Arnold G.J."/>
            <person name="Basu M.K."/>
            <person name="Bauer D.J."/>
            <person name="Caceres C.E."/>
            <person name="Carmel L."/>
            <person name="Casola C."/>
            <person name="Choi J.H."/>
            <person name="Detter J.C."/>
            <person name="Dong Q."/>
            <person name="Dusheyko S."/>
            <person name="Eads B.D."/>
            <person name="Frohlich T."/>
            <person name="Geiler-Samerotte K.A."/>
            <person name="Gerlach D."/>
            <person name="Hatcher P."/>
            <person name="Jogdeo S."/>
            <person name="Krijgsveld J."/>
            <person name="Kriventseva E.V."/>
            <person name="Kultz D."/>
            <person name="Laforsch C."/>
            <person name="Lindquist E."/>
            <person name="Lopez J."/>
            <person name="Manak J.R."/>
            <person name="Muller J."/>
            <person name="Pangilinan J."/>
            <person name="Patwardhan R.P."/>
            <person name="Pitluck S."/>
            <person name="Pritham E.J."/>
            <person name="Rechtsteiner A."/>
            <person name="Rho M."/>
            <person name="Rogozin I.B."/>
            <person name="Sakarya O."/>
            <person name="Salamov A."/>
            <person name="Schaack S."/>
            <person name="Shapiro H."/>
            <person name="Shiga Y."/>
            <person name="Skalitzky C."/>
            <person name="Smith Z."/>
            <person name="Souvorov A."/>
            <person name="Sung W."/>
            <person name="Tang Z."/>
            <person name="Tsuchiya D."/>
            <person name="Tu H."/>
            <person name="Vos H."/>
            <person name="Wang M."/>
            <person name="Wolf Y.I."/>
            <person name="Yamagata H."/>
            <person name="Yamada T."/>
            <person name="Ye Y."/>
            <person name="Shaw J.R."/>
            <person name="Andrews J."/>
            <person name="Crease T.J."/>
            <person name="Tang H."/>
            <person name="Lucas S.M."/>
            <person name="Robertson H.M."/>
            <person name="Bork P."/>
            <person name="Koonin E.V."/>
            <person name="Zdobnov E.M."/>
            <person name="Grigoriev I.V."/>
            <person name="Lynch M."/>
            <person name="Boore J.L."/>
        </authorList>
    </citation>
    <scope>NUCLEOTIDE SEQUENCE [LARGE SCALE GENOMIC DNA]</scope>
</reference>
<dbReference type="InParanoid" id="E9GHN6"/>
<dbReference type="PANTHER" id="PTHR10083">
    <property type="entry name" value="KUNITZ-TYPE PROTEASE INHIBITOR-RELATED"/>
    <property type="match status" value="1"/>
</dbReference>
<dbReference type="InterPro" id="IPR020901">
    <property type="entry name" value="Prtase_inh_Kunz-CS"/>
</dbReference>
<dbReference type="PANTHER" id="PTHR10083:SF381">
    <property type="entry name" value="BPTI_KUNITZ INHIBITOR DOMAIN-CONTAINING PROTEIN"/>
    <property type="match status" value="1"/>
</dbReference>
<keyword evidence="2" id="KW-0964">Secreted</keyword>
<dbReference type="PROSITE" id="PS50279">
    <property type="entry name" value="BPTI_KUNITZ_2"/>
    <property type="match status" value="4"/>
</dbReference>
<keyword evidence="5" id="KW-1015">Disulfide bond</keyword>
<dbReference type="GO" id="GO:0005615">
    <property type="term" value="C:extracellular space"/>
    <property type="evidence" value="ECO:0000318"/>
    <property type="project" value="GO_Central"/>
</dbReference>
<feature type="domain" description="BPTI/Kunitz inhibitor" evidence="7">
    <location>
        <begin position="267"/>
        <end position="317"/>
    </location>
</feature>
<keyword evidence="6" id="KW-0732">Signal</keyword>
<dbReference type="SMART" id="SM00131">
    <property type="entry name" value="KU"/>
    <property type="match status" value="4"/>
</dbReference>
<feature type="domain" description="BPTI/Kunitz inhibitor" evidence="7">
    <location>
        <begin position="105"/>
        <end position="155"/>
    </location>
</feature>
<dbReference type="AlphaFoldDB" id="E9GHN6"/>
<evidence type="ECO:0000313" key="8">
    <source>
        <dbReference type="EMBL" id="EFX80872.1"/>
    </source>
</evidence>
<protein>
    <recommendedName>
        <fullName evidence="7">BPTI/Kunitz inhibitor domain-containing protein</fullName>
    </recommendedName>
</protein>
<evidence type="ECO:0000256" key="2">
    <source>
        <dbReference type="ARBA" id="ARBA00022525"/>
    </source>
</evidence>
<dbReference type="InterPro" id="IPR036880">
    <property type="entry name" value="Kunitz_BPTI_sf"/>
</dbReference>
<feature type="chain" id="PRO_5003237473" description="BPTI/Kunitz inhibitor domain-containing protein" evidence="6">
    <location>
        <begin position="18"/>
        <end position="347"/>
    </location>
</feature>
<dbReference type="Pfam" id="PF00014">
    <property type="entry name" value="Kunitz_BPTI"/>
    <property type="match status" value="4"/>
</dbReference>
<evidence type="ECO:0000256" key="5">
    <source>
        <dbReference type="ARBA" id="ARBA00023157"/>
    </source>
</evidence>
<dbReference type="FunFam" id="4.10.410.10:FF:000020">
    <property type="entry name" value="Collagen, type VI, alpha 3"/>
    <property type="match status" value="1"/>
</dbReference>
<dbReference type="KEGG" id="dpx:DAPPUDRAFT_303666"/>
<evidence type="ECO:0000256" key="1">
    <source>
        <dbReference type="ARBA" id="ARBA00004613"/>
    </source>
</evidence>
<proteinExistence type="predicted"/>
<keyword evidence="3" id="KW-0646">Protease inhibitor</keyword>
<dbReference type="HOGENOM" id="CLU_799880_0_0_1"/>
<dbReference type="Proteomes" id="UP000000305">
    <property type="component" value="Unassembled WGS sequence"/>
</dbReference>
<evidence type="ECO:0000256" key="3">
    <source>
        <dbReference type="ARBA" id="ARBA00022690"/>
    </source>
</evidence>
<dbReference type="PRINTS" id="PR00759">
    <property type="entry name" value="BASICPTASE"/>
</dbReference>
<dbReference type="EMBL" id="GL732545">
    <property type="protein sequence ID" value="EFX80872.1"/>
    <property type="molecule type" value="Genomic_DNA"/>
</dbReference>
<dbReference type="FunFam" id="4.10.410.10:FF:000056">
    <property type="entry name" value="Uncharacterized protein"/>
    <property type="match status" value="3"/>
</dbReference>
<dbReference type="eggNOG" id="KOG4597">
    <property type="taxonomic scope" value="Eukaryota"/>
</dbReference>
<name>E9GHN6_DAPPU</name>
<gene>
    <name evidence="8" type="ORF">DAPPUDRAFT_303666</name>
</gene>
<dbReference type="OrthoDB" id="4473401at2759"/>
<evidence type="ECO:0000259" key="7">
    <source>
        <dbReference type="PROSITE" id="PS50279"/>
    </source>
</evidence>
<evidence type="ECO:0000313" key="9">
    <source>
        <dbReference type="Proteomes" id="UP000000305"/>
    </source>
</evidence>
<accession>E9GHN6</accession>
<organism evidence="8 9">
    <name type="scientific">Daphnia pulex</name>
    <name type="common">Water flea</name>
    <dbReference type="NCBI Taxonomy" id="6669"/>
    <lineage>
        <taxon>Eukaryota</taxon>
        <taxon>Metazoa</taxon>
        <taxon>Ecdysozoa</taxon>
        <taxon>Arthropoda</taxon>
        <taxon>Crustacea</taxon>
        <taxon>Branchiopoda</taxon>
        <taxon>Diplostraca</taxon>
        <taxon>Cladocera</taxon>
        <taxon>Anomopoda</taxon>
        <taxon>Daphniidae</taxon>
        <taxon>Daphnia</taxon>
    </lineage>
</organism>
<keyword evidence="9" id="KW-1185">Reference proteome</keyword>
<dbReference type="PhylomeDB" id="E9GHN6"/>
<dbReference type="PROSITE" id="PS00280">
    <property type="entry name" value="BPTI_KUNITZ_1"/>
    <property type="match status" value="2"/>
</dbReference>